<evidence type="ECO:0000256" key="1">
    <source>
        <dbReference type="ARBA" id="ARBA00005585"/>
    </source>
</evidence>
<dbReference type="GO" id="GO:0016020">
    <property type="term" value="C:membrane"/>
    <property type="evidence" value="ECO:0007669"/>
    <property type="project" value="TreeGrafter"/>
</dbReference>
<proteinExistence type="inferred from homology"/>
<dbReference type="PANTHER" id="PTHR10796">
    <property type="entry name" value="PATCHED-RELATED"/>
    <property type="match status" value="1"/>
</dbReference>
<feature type="domain" description="SSD" evidence="3">
    <location>
        <begin position="358"/>
        <end position="506"/>
    </location>
</feature>
<keyword evidence="2" id="KW-1133">Transmembrane helix</keyword>
<feature type="transmembrane region" description="Helical" evidence="2">
    <location>
        <begin position="789"/>
        <end position="811"/>
    </location>
</feature>
<evidence type="ECO:0000313" key="5">
    <source>
        <dbReference type="Proteomes" id="UP001487740"/>
    </source>
</evidence>
<protein>
    <recommendedName>
        <fullName evidence="3">SSD domain-containing protein</fullName>
    </recommendedName>
</protein>
<reference evidence="4 5" key="1">
    <citation type="submission" date="2023-03" db="EMBL/GenBank/DDBJ databases">
        <title>High-quality genome of Scylla paramamosain provides insights in environmental adaptation.</title>
        <authorList>
            <person name="Zhang L."/>
        </authorList>
    </citation>
    <scope>NUCLEOTIDE SEQUENCE [LARGE SCALE GENOMIC DNA]</scope>
    <source>
        <strain evidence="4">LZ_2023a</strain>
        <tissue evidence="4">Muscle</tissue>
    </source>
</reference>
<dbReference type="SUPFAM" id="SSF82866">
    <property type="entry name" value="Multidrug efflux transporter AcrB transmembrane domain"/>
    <property type="match status" value="2"/>
</dbReference>
<comment type="caution">
    <text evidence="4">The sequence shown here is derived from an EMBL/GenBank/DDBJ whole genome shotgun (WGS) entry which is preliminary data.</text>
</comment>
<feature type="domain" description="SSD" evidence="3">
    <location>
        <begin position="792"/>
        <end position="911"/>
    </location>
</feature>
<keyword evidence="2" id="KW-0812">Transmembrane</keyword>
<feature type="transmembrane region" description="Helical" evidence="2">
    <location>
        <begin position="889"/>
        <end position="912"/>
    </location>
</feature>
<feature type="transmembrane region" description="Helical" evidence="2">
    <location>
        <begin position="376"/>
        <end position="403"/>
    </location>
</feature>
<dbReference type="Pfam" id="PF12349">
    <property type="entry name" value="Sterol-sensing"/>
    <property type="match status" value="1"/>
</dbReference>
<gene>
    <name evidence="4" type="ORF">O3P69_007078</name>
</gene>
<name>A0AAW0V178_SCYPA</name>
<feature type="transmembrane region" description="Helical" evidence="2">
    <location>
        <begin position="453"/>
        <end position="475"/>
    </location>
</feature>
<evidence type="ECO:0000256" key="2">
    <source>
        <dbReference type="SAM" id="Phobius"/>
    </source>
</evidence>
<organism evidence="4 5">
    <name type="scientific">Scylla paramamosain</name>
    <name type="common">Mud crab</name>
    <dbReference type="NCBI Taxonomy" id="85552"/>
    <lineage>
        <taxon>Eukaryota</taxon>
        <taxon>Metazoa</taxon>
        <taxon>Ecdysozoa</taxon>
        <taxon>Arthropoda</taxon>
        <taxon>Crustacea</taxon>
        <taxon>Multicrustacea</taxon>
        <taxon>Malacostraca</taxon>
        <taxon>Eumalacostraca</taxon>
        <taxon>Eucarida</taxon>
        <taxon>Decapoda</taxon>
        <taxon>Pleocyemata</taxon>
        <taxon>Brachyura</taxon>
        <taxon>Eubrachyura</taxon>
        <taxon>Portunoidea</taxon>
        <taxon>Portunidae</taxon>
        <taxon>Portuninae</taxon>
        <taxon>Scylla</taxon>
    </lineage>
</organism>
<accession>A0AAW0V178</accession>
<feature type="transmembrane region" description="Helical" evidence="2">
    <location>
        <begin position="818"/>
        <end position="840"/>
    </location>
</feature>
<feature type="transmembrane region" description="Helical" evidence="2">
    <location>
        <begin position="557"/>
        <end position="575"/>
    </location>
</feature>
<dbReference type="AlphaFoldDB" id="A0AAW0V178"/>
<feature type="transmembrane region" description="Helical" evidence="2">
    <location>
        <begin position="409"/>
        <end position="432"/>
    </location>
</feature>
<feature type="transmembrane region" description="Helical" evidence="2">
    <location>
        <begin position="763"/>
        <end position="783"/>
    </location>
</feature>
<evidence type="ECO:0000313" key="4">
    <source>
        <dbReference type="EMBL" id="KAK8406108.1"/>
    </source>
</evidence>
<dbReference type="EMBL" id="JARAKH010000002">
    <property type="protein sequence ID" value="KAK8406108.1"/>
    <property type="molecule type" value="Genomic_DNA"/>
</dbReference>
<dbReference type="Gene3D" id="1.20.1640.10">
    <property type="entry name" value="Multidrug efflux transporter AcrB transmembrane domain"/>
    <property type="match status" value="2"/>
</dbReference>
<dbReference type="InterPro" id="IPR051697">
    <property type="entry name" value="Patched_domain-protein"/>
</dbReference>
<feature type="transmembrane region" description="Helical" evidence="2">
    <location>
        <begin position="83"/>
        <end position="104"/>
    </location>
</feature>
<keyword evidence="5" id="KW-1185">Reference proteome</keyword>
<dbReference type="Proteomes" id="UP001487740">
    <property type="component" value="Unassembled WGS sequence"/>
</dbReference>
<feature type="transmembrane region" description="Helical" evidence="2">
    <location>
        <begin position="481"/>
        <end position="506"/>
    </location>
</feature>
<dbReference type="PANTHER" id="PTHR10796:SF130">
    <property type="entry name" value="PATCHED DOMAIN-CONTAINING PROTEIN 3-LIKE PROTEIN"/>
    <property type="match status" value="1"/>
</dbReference>
<dbReference type="PROSITE" id="PS50156">
    <property type="entry name" value="SSD"/>
    <property type="match status" value="2"/>
</dbReference>
<dbReference type="InterPro" id="IPR053958">
    <property type="entry name" value="HMGCR/SNAP/NPC1-like_SSD"/>
</dbReference>
<dbReference type="InterPro" id="IPR000731">
    <property type="entry name" value="SSD"/>
</dbReference>
<evidence type="ECO:0000259" key="3">
    <source>
        <dbReference type="PROSITE" id="PS50156"/>
    </source>
</evidence>
<feature type="transmembrane region" description="Helical" evidence="2">
    <location>
        <begin position="860"/>
        <end position="877"/>
    </location>
</feature>
<sequence>MGKPNNENCLKKASNAISNGLQRIFFSWAPTYVPLPTLPPAALITRHLCCSPVLYYASLLSPPSLYPPPSTGQYGRSIATYPWIYIAVCVVATAACCVGLMNFYTETRAEKLWIPQDSDYVKTLKWQGENFPNNQRAELILYEAGNVLTAEYIREMYRVRKELREIVVTDKYGRSLSQEDLCYKVPVVATYEFQETVEQDFEGDMDALPEVQAAPEMACYELNLLDVWQDNETTIQGLTDEDVIKDVNAANTSATLGFPLDFIGLLGGVQTNAEGLVVEARSALTTILMEVNRTEVDMGDVGTGEGLSEDVDLELYEWEAQFIRVVGNDTGRPEGLNVYLQSARSYGEISGDTIVGDVFYLAVMLGKFNLVETRPVLSLLGLVSVGMAVGVSFGLCSAFNVPYGPVHSILPLLMLGLGVDDMFVIVQCWNNLNVAERRKEMKERVGLALRHAGVAITITSLTDFVAFAIGASTVLPALQSFCIYCAIGIIALYVFQATFFVAWFTLDQTRMEKHRNGLLWCYTHKHWTPNACSQKDLCQMFFSEIYSKYLLMKPVKVLVLAVTAAVLGTCIWGVTNLRQEFNPVWFIPESSYLYQFISKVQYYYPESGEKGLVYLGALDYAAELPSISLLEDKMKSSKYISSVDSWYDSLVSYTLDTTGENIEGMAVNASFFGEILTGFLFSGEGGRFQQYFKFENDTIFPEPHVLASKLGYQHTILNTSSQRIAAMDQMKSFVDSANFSGFAAPIAAEYSNWETDKIIAEELIRNLALAMAAVFVMTLLLLASLISSIYVLLCVVLTLVDVMALMTWWGLTIDTVSCINLVLCIGLCVDYSVHIALHFLQIKGSRDERVRVTVKEMGPPVLNGAFSTFLSFILLAGSESHVFESFFKIFFGVFIFGVFHGLVFLPVLLSLIGPAPYSTGSAAPLDSENISSYSSEKMLVINGHSYTQHM</sequence>
<comment type="similarity">
    <text evidence="1">Belongs to the patched family.</text>
</comment>
<keyword evidence="2" id="KW-0472">Membrane</keyword>